<dbReference type="SUPFAM" id="SSF109604">
    <property type="entry name" value="HD-domain/PDEase-like"/>
    <property type="match status" value="1"/>
</dbReference>
<evidence type="ECO:0000256" key="10">
    <source>
        <dbReference type="ARBA" id="ARBA00047937"/>
    </source>
</evidence>
<dbReference type="SMART" id="SM00836">
    <property type="entry name" value="DALR_1"/>
    <property type="match status" value="1"/>
</dbReference>
<keyword evidence="9 11" id="KW-0030">Aminoacyl-tRNA synthetase</keyword>
<dbReference type="EMBL" id="QRGA01000003">
    <property type="protein sequence ID" value="RDU99808.1"/>
    <property type="molecule type" value="Genomic_DNA"/>
</dbReference>
<evidence type="ECO:0000256" key="1">
    <source>
        <dbReference type="ARBA" id="ARBA00004496"/>
    </source>
</evidence>
<dbReference type="Pfam" id="PF05746">
    <property type="entry name" value="DALR_1"/>
    <property type="match status" value="1"/>
</dbReference>
<keyword evidence="14" id="KW-1185">Reference proteome</keyword>
<evidence type="ECO:0000256" key="8">
    <source>
        <dbReference type="ARBA" id="ARBA00022917"/>
    </source>
</evidence>
<keyword evidence="8 11" id="KW-0648">Protein biosynthesis</keyword>
<dbReference type="Pfam" id="PF02092">
    <property type="entry name" value="tRNA_synt_2f"/>
    <property type="match status" value="1"/>
</dbReference>
<dbReference type="PRINTS" id="PR01045">
    <property type="entry name" value="TRNASYNTHGB"/>
</dbReference>
<dbReference type="Proteomes" id="UP000256838">
    <property type="component" value="Unassembled WGS sequence"/>
</dbReference>
<reference evidence="13 14" key="1">
    <citation type="submission" date="2018-08" db="EMBL/GenBank/DDBJ databases">
        <title>Paraburkholderia sp. DHOM06 isolated from forest soil.</title>
        <authorList>
            <person name="Gao Z.-H."/>
            <person name="Qiu L.-H."/>
        </authorList>
    </citation>
    <scope>NUCLEOTIDE SEQUENCE [LARGE SCALE GENOMIC DNA]</scope>
    <source>
        <strain evidence="13 14">DHOM06</strain>
    </source>
</reference>
<dbReference type="GO" id="GO:0006426">
    <property type="term" value="P:glycyl-tRNA aminoacylation"/>
    <property type="evidence" value="ECO:0007669"/>
    <property type="project" value="UniProtKB-UniRule"/>
</dbReference>
<keyword evidence="6 11" id="KW-0547">Nucleotide-binding</keyword>
<comment type="similarity">
    <text evidence="2 11">Belongs to the class-II aminoacyl-tRNA synthetase family.</text>
</comment>
<name>A0A3D8K3B9_9BURK</name>
<dbReference type="InterPro" id="IPR015944">
    <property type="entry name" value="Gly-tRNA-synth_bsu"/>
</dbReference>
<comment type="subcellular location">
    <subcellularLocation>
        <location evidence="1 11">Cytoplasm</location>
    </subcellularLocation>
</comment>
<comment type="caution">
    <text evidence="13">The sequence shown here is derived from an EMBL/GenBank/DDBJ whole genome shotgun (WGS) entry which is preliminary data.</text>
</comment>
<dbReference type="AlphaFoldDB" id="A0A3D8K3B9"/>
<evidence type="ECO:0000256" key="9">
    <source>
        <dbReference type="ARBA" id="ARBA00023146"/>
    </source>
</evidence>
<sequence length="713" mass="76965">MNQAHQATLLVELLTEELPPKALARLTDAFAQGLVERLAARDLVAGEPSFERFGTPRRLAVLVKNVRAVAPEKQVREKVLPVSVALDANGQPTAPLAKKLAALGFPDVQVADLERASDGKAEAFFLRYAAPGATLADGLQAALEEAAAKLPIPKVMTYQRPDGTNVQFVRPVQRLTVLHGDNVVPVTAFGIDAGDATLGHRFLSDGLVGLLHADEYAQTLRAKGRVIASFDARRASIVEQLNAHAHGDSVVMPEALLDEVTGLVEWPVVYECRFEDQFLQVPQECLILTMQTNQKYFALTDQAGKLRSRFLIVSNIETGTPGDIVEGNERVVRPRLADAKFFFEQDKKKPLADRVPLLANVVYHNKLGSQLQRVERLEALARAIAPLVGADPAQAARAARLAKADLLTDMVGEFPELQGTMGTYYARHDGEAEEVALACTEHYQPRFSGDALPGTRVGTAVALADKLETLVGIWGVGLVPTGEKDPFALRRHALGMLRILIEKQLPIDLVALLNVATGCFGAAPQVADCTGALYAFFMDRLRGLLRERGYAATEIEAVLSLQPSKVDDILARLDAVREFSALPEAGALAAANKRITNILKKSEAEVSLTAAGATAPNGAAAPSVQSALLVEPAERSLSEQLKKVTPTVQAQLEQRDYTRALSALAALRDPVDTFFNDVMVNAEDTALRKNRLALLAELHTQMNCVADISKLAA</sequence>
<dbReference type="Gene3D" id="1.10.730.10">
    <property type="entry name" value="Isoleucyl-tRNA Synthetase, Domain 1"/>
    <property type="match status" value="1"/>
</dbReference>
<dbReference type="HAMAP" id="MF_00255">
    <property type="entry name" value="Gly_tRNA_synth_beta"/>
    <property type="match status" value="1"/>
</dbReference>
<dbReference type="PANTHER" id="PTHR30075:SF2">
    <property type="entry name" value="GLYCINE--TRNA LIGASE, CHLOROPLASTIC_MITOCHONDRIAL 2"/>
    <property type="match status" value="1"/>
</dbReference>
<proteinExistence type="inferred from homology"/>
<dbReference type="GO" id="GO:0004814">
    <property type="term" value="F:arginine-tRNA ligase activity"/>
    <property type="evidence" value="ECO:0007669"/>
    <property type="project" value="InterPro"/>
</dbReference>
<keyword evidence="4 11" id="KW-0963">Cytoplasm</keyword>
<evidence type="ECO:0000256" key="11">
    <source>
        <dbReference type="HAMAP-Rule" id="MF_00255"/>
    </source>
</evidence>
<protein>
    <recommendedName>
        <fullName evidence="11">Glycine--tRNA ligase beta subunit</fullName>
        <ecNumber evidence="11">6.1.1.14</ecNumber>
    </recommendedName>
    <alternativeName>
        <fullName evidence="11">Glycyl-tRNA synthetase beta subunit</fullName>
        <shortName evidence="11">GlyRS</shortName>
    </alternativeName>
</protein>
<evidence type="ECO:0000256" key="7">
    <source>
        <dbReference type="ARBA" id="ARBA00022840"/>
    </source>
</evidence>
<gene>
    <name evidence="11" type="primary">glyS</name>
    <name evidence="13" type="ORF">DWV00_05175</name>
</gene>
<dbReference type="InterPro" id="IPR008909">
    <property type="entry name" value="DALR_anticod-bd"/>
</dbReference>
<evidence type="ECO:0000313" key="13">
    <source>
        <dbReference type="EMBL" id="RDU99808.1"/>
    </source>
</evidence>
<evidence type="ECO:0000256" key="5">
    <source>
        <dbReference type="ARBA" id="ARBA00022598"/>
    </source>
</evidence>
<dbReference type="PROSITE" id="PS50861">
    <property type="entry name" value="AA_TRNA_LIGASE_II_GLYAB"/>
    <property type="match status" value="1"/>
</dbReference>
<evidence type="ECO:0000256" key="6">
    <source>
        <dbReference type="ARBA" id="ARBA00022741"/>
    </source>
</evidence>
<dbReference type="InterPro" id="IPR006194">
    <property type="entry name" value="Gly-tRNA-synth_heterodimer"/>
</dbReference>
<keyword evidence="5 11" id="KW-0436">Ligase</keyword>
<dbReference type="GO" id="GO:0005524">
    <property type="term" value="F:ATP binding"/>
    <property type="evidence" value="ECO:0007669"/>
    <property type="project" value="UniProtKB-UniRule"/>
</dbReference>
<evidence type="ECO:0000256" key="4">
    <source>
        <dbReference type="ARBA" id="ARBA00022490"/>
    </source>
</evidence>
<dbReference type="GO" id="GO:0006420">
    <property type="term" value="P:arginyl-tRNA aminoacylation"/>
    <property type="evidence" value="ECO:0007669"/>
    <property type="project" value="InterPro"/>
</dbReference>
<comment type="subunit">
    <text evidence="3 11">Tetramer of two alpha and two beta subunits.</text>
</comment>
<organism evidence="13 14">
    <name type="scientific">Trinickia dinghuensis</name>
    <dbReference type="NCBI Taxonomy" id="2291023"/>
    <lineage>
        <taxon>Bacteria</taxon>
        <taxon>Pseudomonadati</taxon>
        <taxon>Pseudomonadota</taxon>
        <taxon>Betaproteobacteria</taxon>
        <taxon>Burkholderiales</taxon>
        <taxon>Burkholderiaceae</taxon>
        <taxon>Trinickia</taxon>
    </lineage>
</organism>
<dbReference type="GO" id="GO:0004820">
    <property type="term" value="F:glycine-tRNA ligase activity"/>
    <property type="evidence" value="ECO:0007669"/>
    <property type="project" value="UniProtKB-UniRule"/>
</dbReference>
<dbReference type="PANTHER" id="PTHR30075">
    <property type="entry name" value="GLYCYL-TRNA SYNTHETASE"/>
    <property type="match status" value="1"/>
</dbReference>
<dbReference type="EC" id="6.1.1.14" evidence="11"/>
<evidence type="ECO:0000256" key="2">
    <source>
        <dbReference type="ARBA" id="ARBA00008226"/>
    </source>
</evidence>
<comment type="catalytic activity">
    <reaction evidence="10 11">
        <text>tRNA(Gly) + glycine + ATP = glycyl-tRNA(Gly) + AMP + diphosphate</text>
        <dbReference type="Rhea" id="RHEA:16013"/>
        <dbReference type="Rhea" id="RHEA-COMP:9664"/>
        <dbReference type="Rhea" id="RHEA-COMP:9683"/>
        <dbReference type="ChEBI" id="CHEBI:30616"/>
        <dbReference type="ChEBI" id="CHEBI:33019"/>
        <dbReference type="ChEBI" id="CHEBI:57305"/>
        <dbReference type="ChEBI" id="CHEBI:78442"/>
        <dbReference type="ChEBI" id="CHEBI:78522"/>
        <dbReference type="ChEBI" id="CHEBI:456215"/>
        <dbReference type="EC" id="6.1.1.14"/>
    </reaction>
</comment>
<dbReference type="GO" id="GO:0005829">
    <property type="term" value="C:cytosol"/>
    <property type="evidence" value="ECO:0007669"/>
    <property type="project" value="TreeGrafter"/>
</dbReference>
<keyword evidence="7 11" id="KW-0067">ATP-binding</keyword>
<evidence type="ECO:0000256" key="3">
    <source>
        <dbReference type="ARBA" id="ARBA00011209"/>
    </source>
</evidence>
<feature type="domain" description="DALR anticodon binding" evidence="12">
    <location>
        <begin position="594"/>
        <end position="711"/>
    </location>
</feature>
<evidence type="ECO:0000313" key="14">
    <source>
        <dbReference type="Proteomes" id="UP000256838"/>
    </source>
</evidence>
<dbReference type="RefSeq" id="WP_115532476.1">
    <property type="nucleotide sequence ID" value="NZ_QRGA01000003.1"/>
</dbReference>
<accession>A0A3D8K3B9</accession>
<dbReference type="NCBIfam" id="TIGR00211">
    <property type="entry name" value="glyS"/>
    <property type="match status" value="1"/>
</dbReference>
<dbReference type="OrthoDB" id="9775440at2"/>
<evidence type="ECO:0000259" key="12">
    <source>
        <dbReference type="SMART" id="SM00836"/>
    </source>
</evidence>